<keyword evidence="7" id="KW-0274">FAD</keyword>
<comment type="similarity">
    <text evidence="3">Belongs to the lysine N(6)-hydroxylase/L-ornithine N(5)-oxygenase family.</text>
</comment>
<evidence type="ECO:0000256" key="11">
    <source>
        <dbReference type="ARBA" id="ARBA00029939"/>
    </source>
</evidence>
<dbReference type="Gene3D" id="3.50.50.60">
    <property type="entry name" value="FAD/NAD(P)-binding domain"/>
    <property type="match status" value="1"/>
</dbReference>
<dbReference type="EMBL" id="CP002917">
    <property type="protein sequence ID" value="AEK38188.1"/>
    <property type="molecule type" value="Genomic_DNA"/>
</dbReference>
<evidence type="ECO:0000313" key="16">
    <source>
        <dbReference type="EMBL" id="AEK38188.1"/>
    </source>
</evidence>
<sequence>MLLPGTDMQISFLKDLVTQRDPVSSYSFLNYLHDRGRLSAFINLSTFTPSRHEFHDYLSWAAGRVTVPVSYGTSVERISWNGDHYEVTTSSSRGQEILRARSVVLGTGIRPHLPEGVETSARVFHNHQLISHLAQVPSLDHRTFVVVGAGQSAAEVVKHLYDTYPEAQIHNSFRGFGYTPSDSTPFANQIFDPEAVDGHYTAPAELKRELLVKHRLTNYSAVDEDLINELYQHCYDEQVAGIRRLHVHKVTRAEITGQTDDHVTVQISDLADRDTRNVTADAVIYATGFRPSSPCDLLDSTVDVTGAFVDGLSVVDRDYRLHLPRETNQVGGIYLNGNVEHSHGLTSSLLSNVAIRAQDILTSITDNPVTTKENNHV</sequence>
<evidence type="ECO:0000256" key="14">
    <source>
        <dbReference type="ARBA" id="ARBA00032738"/>
    </source>
</evidence>
<dbReference type="SUPFAM" id="SSF51905">
    <property type="entry name" value="FAD/NAD(P)-binding domain"/>
    <property type="match status" value="2"/>
</dbReference>
<dbReference type="GO" id="GO:0047091">
    <property type="term" value="F:L-lysine 6-monooxygenase (NADPH) activity"/>
    <property type="evidence" value="ECO:0007669"/>
    <property type="project" value="UniProtKB-EC"/>
</dbReference>
<evidence type="ECO:0000256" key="9">
    <source>
        <dbReference type="ARBA" id="ARBA00023002"/>
    </source>
</evidence>
<evidence type="ECO:0000256" key="4">
    <source>
        <dbReference type="ARBA" id="ARBA00013076"/>
    </source>
</evidence>
<dbReference type="Pfam" id="PF13434">
    <property type="entry name" value="Lys_Orn_oxgnase"/>
    <property type="match status" value="1"/>
</dbReference>
<comment type="catalytic activity">
    <reaction evidence="15">
        <text>L-lysine + NADPH + O2 = N(6)-hydroxy-L-lysine + NADP(+) + H2O</text>
        <dbReference type="Rhea" id="RHEA:23228"/>
        <dbReference type="ChEBI" id="CHEBI:15377"/>
        <dbReference type="ChEBI" id="CHEBI:15379"/>
        <dbReference type="ChEBI" id="CHEBI:32551"/>
        <dbReference type="ChEBI" id="CHEBI:57783"/>
        <dbReference type="ChEBI" id="CHEBI:57820"/>
        <dbReference type="ChEBI" id="CHEBI:58349"/>
        <dbReference type="EC" id="1.14.13.59"/>
    </reaction>
</comment>
<dbReference type="STRING" id="858619.CVAR_2848"/>
<dbReference type="InterPro" id="IPR025700">
    <property type="entry name" value="Lys/Orn_oxygenase"/>
</dbReference>
<evidence type="ECO:0000256" key="13">
    <source>
        <dbReference type="ARBA" id="ARBA00032493"/>
    </source>
</evidence>
<comment type="cofactor">
    <cofactor evidence="1">
        <name>FAD</name>
        <dbReference type="ChEBI" id="CHEBI:57692"/>
    </cofactor>
</comment>
<evidence type="ECO:0000313" key="17">
    <source>
        <dbReference type="Proteomes" id="UP000006659"/>
    </source>
</evidence>
<name>G0HH38_CORVD</name>
<dbReference type="AlphaFoldDB" id="G0HH38"/>
<keyword evidence="10 16" id="KW-0503">Monooxygenase</keyword>
<evidence type="ECO:0000256" key="10">
    <source>
        <dbReference type="ARBA" id="ARBA00023033"/>
    </source>
</evidence>
<reference evidence="16 17" key="1">
    <citation type="journal article" date="2011" name="BMC Genomics">
        <title>Complete genome sequence of Corynebacterium variabile DSM 44702 isolated from the surface of smear-ripened cheeses and insights into cheese ripening and flavor generation.</title>
        <authorList>
            <person name="Schroeder J."/>
            <person name="Maus I."/>
            <person name="Trost E."/>
            <person name="Tauch A."/>
        </authorList>
    </citation>
    <scope>NUCLEOTIDE SEQUENCE [LARGE SCALE GENOMIC DNA]</scope>
    <source>
        <strain evidence="17">DSM 44702 / JCM 12073 / NCIMB 30131</strain>
    </source>
</reference>
<evidence type="ECO:0000256" key="8">
    <source>
        <dbReference type="ARBA" id="ARBA00022857"/>
    </source>
</evidence>
<dbReference type="Proteomes" id="UP000006659">
    <property type="component" value="Chromosome"/>
</dbReference>
<keyword evidence="6" id="KW-0285">Flavoprotein</keyword>
<evidence type="ECO:0000256" key="2">
    <source>
        <dbReference type="ARBA" id="ARBA00005102"/>
    </source>
</evidence>
<protein>
    <recommendedName>
        <fullName evidence="5">L-lysine N6-monooxygenase MbtG</fullName>
        <ecNumber evidence="4">1.14.13.59</ecNumber>
    </recommendedName>
    <alternativeName>
        <fullName evidence="14">Lysine 6-N-hydroxylase</fullName>
    </alternativeName>
    <alternativeName>
        <fullName evidence="13">Lysine N6-hydroxylase</fullName>
    </alternativeName>
    <alternativeName>
        <fullName evidence="11">Lysine-N-oxygenase</fullName>
    </alternativeName>
    <alternativeName>
        <fullName evidence="12">Mycobactin synthase protein G</fullName>
    </alternativeName>
</protein>
<evidence type="ECO:0000256" key="12">
    <source>
        <dbReference type="ARBA" id="ARBA00031158"/>
    </source>
</evidence>
<dbReference type="PANTHER" id="PTHR42802:SF1">
    <property type="entry name" value="L-ORNITHINE N(5)-MONOOXYGENASE"/>
    <property type="match status" value="1"/>
</dbReference>
<keyword evidence="8" id="KW-0521">NADP</keyword>
<evidence type="ECO:0000256" key="3">
    <source>
        <dbReference type="ARBA" id="ARBA00007588"/>
    </source>
</evidence>
<dbReference type="EC" id="1.14.13.59" evidence="4"/>
<evidence type="ECO:0000256" key="6">
    <source>
        <dbReference type="ARBA" id="ARBA00022630"/>
    </source>
</evidence>
<dbReference type="KEGG" id="cva:CVAR_2848"/>
<keyword evidence="9" id="KW-0560">Oxidoreductase</keyword>
<comment type="pathway">
    <text evidence="2">Siderophore biosynthesis; mycobactin biosynthesis.</text>
</comment>
<evidence type="ECO:0000256" key="1">
    <source>
        <dbReference type="ARBA" id="ARBA00001974"/>
    </source>
</evidence>
<gene>
    <name evidence="16" type="ordered locus">CVAR_2848</name>
</gene>
<evidence type="ECO:0000256" key="15">
    <source>
        <dbReference type="ARBA" id="ARBA00048407"/>
    </source>
</evidence>
<dbReference type="PANTHER" id="PTHR42802">
    <property type="entry name" value="MONOOXYGENASE"/>
    <property type="match status" value="1"/>
</dbReference>
<proteinExistence type="inferred from homology"/>
<evidence type="ECO:0000256" key="5">
    <source>
        <dbReference type="ARBA" id="ARBA00016406"/>
    </source>
</evidence>
<evidence type="ECO:0000256" key="7">
    <source>
        <dbReference type="ARBA" id="ARBA00022827"/>
    </source>
</evidence>
<organism evidence="16 17">
    <name type="scientific">Corynebacterium variabile (strain DSM 44702 / CIP 107183 / JCM 12073 / NCIMB 30131)</name>
    <name type="common">Corynebacterium mooreparkense</name>
    <dbReference type="NCBI Taxonomy" id="858619"/>
    <lineage>
        <taxon>Bacteria</taxon>
        <taxon>Bacillati</taxon>
        <taxon>Actinomycetota</taxon>
        <taxon>Actinomycetes</taxon>
        <taxon>Mycobacteriales</taxon>
        <taxon>Corynebacteriaceae</taxon>
        <taxon>Corynebacterium</taxon>
    </lineage>
</organism>
<dbReference type="HOGENOM" id="CLU_020931_2_0_11"/>
<accession>G0HH38</accession>
<dbReference type="InterPro" id="IPR036188">
    <property type="entry name" value="FAD/NAD-bd_sf"/>
</dbReference>
<dbReference type="eggNOG" id="COG3486">
    <property type="taxonomic scope" value="Bacteria"/>
</dbReference>